<proteinExistence type="predicted"/>
<accession>A0A8S5QDF2</accession>
<evidence type="ECO:0000313" key="1">
    <source>
        <dbReference type="EMBL" id="DAE17112.1"/>
    </source>
</evidence>
<name>A0A8S5QDF2_9CAUD</name>
<reference evidence="1" key="1">
    <citation type="journal article" date="2021" name="Proc. Natl. Acad. Sci. U.S.A.">
        <title>A Catalog of Tens of Thousands of Viruses from Human Metagenomes Reveals Hidden Associations with Chronic Diseases.</title>
        <authorList>
            <person name="Tisza M.J."/>
            <person name="Buck C.B."/>
        </authorList>
    </citation>
    <scope>NUCLEOTIDE SEQUENCE</scope>
    <source>
        <strain evidence="1">Ctbvd11</strain>
    </source>
</reference>
<dbReference type="EMBL" id="BK015636">
    <property type="protein sequence ID" value="DAE17112.1"/>
    <property type="molecule type" value="Genomic_DNA"/>
</dbReference>
<organism evidence="1">
    <name type="scientific">Siphoviridae sp. ctbvd11</name>
    <dbReference type="NCBI Taxonomy" id="2825567"/>
    <lineage>
        <taxon>Viruses</taxon>
        <taxon>Duplodnaviria</taxon>
        <taxon>Heunggongvirae</taxon>
        <taxon>Uroviricota</taxon>
        <taxon>Caudoviricetes</taxon>
    </lineage>
</organism>
<sequence length="49" mass="5313">MICNRSIILGLYSPSQNGIVVHPKSIAFCLTGGGKGHDVDKPKILLEYE</sequence>
<protein>
    <submittedName>
        <fullName evidence="1">Uncharacterized protein</fullName>
    </submittedName>
</protein>